<dbReference type="SUPFAM" id="SSF101908">
    <property type="entry name" value="Putative isomerase YbhE"/>
    <property type="match status" value="1"/>
</dbReference>
<evidence type="ECO:0000313" key="3">
    <source>
        <dbReference type="Proteomes" id="UP001551189"/>
    </source>
</evidence>
<dbReference type="SUPFAM" id="SSF52540">
    <property type="entry name" value="P-loop containing nucleoside triphosphate hydrolases"/>
    <property type="match status" value="1"/>
</dbReference>
<gene>
    <name evidence="2" type="ORF">ABZ931_12485</name>
</gene>
<dbReference type="SUPFAM" id="SSF50494">
    <property type="entry name" value="Trypsin-like serine proteases"/>
    <property type="match status" value="1"/>
</dbReference>
<name>A0ABV3AXA9_9ACTN</name>
<feature type="domain" description="Novel STAND NTPase 1" evidence="1">
    <location>
        <begin position="187"/>
        <end position="599"/>
    </location>
</feature>
<dbReference type="EMBL" id="JBEYXT010000042">
    <property type="protein sequence ID" value="MEU6801817.1"/>
    <property type="molecule type" value="Genomic_DNA"/>
</dbReference>
<protein>
    <submittedName>
        <fullName evidence="2">Trypsin-like peptidase domain-containing protein</fullName>
    </submittedName>
</protein>
<dbReference type="Gene3D" id="2.40.10.120">
    <property type="match status" value="1"/>
</dbReference>
<dbReference type="RefSeq" id="WP_359694345.1">
    <property type="nucleotide sequence ID" value="NZ_JBEYXT010000042.1"/>
</dbReference>
<dbReference type="SUPFAM" id="SSF63829">
    <property type="entry name" value="Calcium-dependent phosphotriesterase"/>
    <property type="match status" value="1"/>
</dbReference>
<dbReference type="InterPro" id="IPR049052">
    <property type="entry name" value="nSTAND1"/>
</dbReference>
<comment type="caution">
    <text evidence="2">The sequence shown here is derived from an EMBL/GenBank/DDBJ whole genome shotgun (WGS) entry which is preliminary data.</text>
</comment>
<dbReference type="Gene3D" id="3.40.50.300">
    <property type="entry name" value="P-loop containing nucleotide triphosphate hydrolases"/>
    <property type="match status" value="1"/>
</dbReference>
<evidence type="ECO:0000313" key="2">
    <source>
        <dbReference type="EMBL" id="MEU6801817.1"/>
    </source>
</evidence>
<dbReference type="Gene3D" id="2.130.10.10">
    <property type="entry name" value="YVTN repeat-like/Quinoprotein amine dehydrogenase"/>
    <property type="match status" value="2"/>
</dbReference>
<dbReference type="Pfam" id="PF13365">
    <property type="entry name" value="Trypsin_2"/>
    <property type="match status" value="1"/>
</dbReference>
<accession>A0ABV3AXA9</accession>
<evidence type="ECO:0000259" key="1">
    <source>
        <dbReference type="Pfam" id="PF20703"/>
    </source>
</evidence>
<dbReference type="InterPro" id="IPR009003">
    <property type="entry name" value="Peptidase_S1_PA"/>
</dbReference>
<dbReference type="Pfam" id="PF20703">
    <property type="entry name" value="nSTAND1"/>
    <property type="match status" value="1"/>
</dbReference>
<dbReference type="Proteomes" id="UP001551189">
    <property type="component" value="Unassembled WGS sequence"/>
</dbReference>
<organism evidence="2 3">
    <name type="scientific">Streptomyces neyagawaensis</name>
    <dbReference type="NCBI Taxonomy" id="42238"/>
    <lineage>
        <taxon>Bacteria</taxon>
        <taxon>Bacillati</taxon>
        <taxon>Actinomycetota</taxon>
        <taxon>Actinomycetes</taxon>
        <taxon>Kitasatosporales</taxon>
        <taxon>Streptomycetaceae</taxon>
        <taxon>Streptomyces</taxon>
    </lineage>
</organism>
<dbReference type="InterPro" id="IPR027417">
    <property type="entry name" value="P-loop_NTPase"/>
</dbReference>
<dbReference type="InterPro" id="IPR015943">
    <property type="entry name" value="WD40/YVTN_repeat-like_dom_sf"/>
</dbReference>
<sequence>MFGPDGQVAGAGFLIAEQVVVTCAHVVGDPNGSRPEGPVAVDFPLLAGADAGTPVSALVESWRPEDDIAVLRLARAVEGAEPLPFTEDAAPEWGGEIRAFGFPEDAPRGVNATGVLRGRQRADRLQIDLAAHGVPIGRGFSGAAVWDVEREAAVGMLVTRGRYGIDGTAYLIPVDRLTGSGVPLPCPFRGLGRFESDDARYFHGREDEARELAAALDIRPVTVLVGPSGSGKSSLLRAGLLAELRHRDTPSVLRVPQPPDGPEAHPEHADAWVAEAVTAAWHAAVPDTSARQDRLDAVRRACTGPEAERIALRGRLCDELGALGAILLLDQFEEYAAASTQAALRAFQLLSSLTQAPDPAQGGGLRVVLTARPTTLESLTVADTATALARAVMFLAPMNAEALTRAVEEPVGAAPGLRLEAGLSRRLVDDAVDEPGCLPLLQFTLTQLWHRREANTLTHATYDEIGKVGGALAAYADEALDQCLSDSGQPEDAARRLFQQLARPDGQGWFTRRAVPTRQLPPGQAEFARALAGRRLLVWDVPQPAAGGVRNGTVHVVHEALLRGWPRAAGWLRDGADFREWQDRTERDAAEWEAQGRPAGLLPHGVRLAQGVEWLRTRPGDLTAAEHAYLEAGRRRQRRGLRRLWGVTGLVTALALVATGLAVDTYRARQRDLEELRTAGAAELSALSEEVAELSPDSSFRYAAGAWSIKHTPAARQALFGQYVRAQDVASSYSGLWEGTAQYGSATPDGRTLMVVSQPDGGAAPQITAVTGALDDRPRTVRLRGLPGDLSLDNFKGAVSDDGRRYAIGRPSGEVLVWDLTAARPTPRRLSGPVADRGVVYGGSVDFSDDGERLLSLLRFETPRPEDERRRGLVRLWDPGTGRALAVSQRSMVLQGPHQAWLLGRGDRMAVVAAQSIGKAGNLRQYHSLDIYETASGDHVREVFGALRSTSVEIVDRGRGVWVTRGDIDQTTKDQHWYSLVPQANQPRGILKGSLHSADLTRTHQVEEESTTLAQRGQFRRVAITDPRGERRYWRATVPGRQDAFDVAVVGSGPGPRVLLAADGDTLFRVRATPVPTPLSANKYVGNVKDPAFAVSPDGSRTARLYDGVLEILGPGVKVRSRPLPERLRKQKNLSLRLLWVARKGGDALLVWSPYVGNARLYDVATLREGESIEWDCGRAGRPAWGSPDDIVQLPDGDLVLLCRGSSLVRIDPRTRVQSGGPMYLERTPPEPAVFAETGRLVPRPGRRDQVAVVTDDWRERGRVEVWDVRRGTRVARLEGSPLSPGALRVAFDLSGDRLATLGDGGRVTWWRVDDERWDHRTRRLPEAQGLMGVAGDGTLLVQSLDGIALYASGDGAPLGLLSQPTTGVLAGWSLSGDSLRLISHEDDVTVSLSPAEWHGTLCAALRGPNSSAQRAAPRLDVAREAQPCPGR</sequence>
<proteinExistence type="predicted"/>
<reference evidence="2 3" key="1">
    <citation type="submission" date="2024-06" db="EMBL/GenBank/DDBJ databases">
        <title>The Natural Products Discovery Center: Release of the First 8490 Sequenced Strains for Exploring Actinobacteria Biosynthetic Diversity.</title>
        <authorList>
            <person name="Kalkreuter E."/>
            <person name="Kautsar S.A."/>
            <person name="Yang D."/>
            <person name="Bader C.D."/>
            <person name="Teijaro C.N."/>
            <person name="Fluegel L."/>
            <person name="Davis C.M."/>
            <person name="Simpson J.R."/>
            <person name="Lauterbach L."/>
            <person name="Steele A.D."/>
            <person name="Gui C."/>
            <person name="Meng S."/>
            <person name="Li G."/>
            <person name="Viehrig K."/>
            <person name="Ye F."/>
            <person name="Su P."/>
            <person name="Kiefer A.F."/>
            <person name="Nichols A."/>
            <person name="Cepeda A.J."/>
            <person name="Yan W."/>
            <person name="Fan B."/>
            <person name="Jiang Y."/>
            <person name="Adhikari A."/>
            <person name="Zheng C.-J."/>
            <person name="Schuster L."/>
            <person name="Cowan T.M."/>
            <person name="Smanski M.J."/>
            <person name="Chevrette M.G."/>
            <person name="De Carvalho L.P.S."/>
            <person name="Shen B."/>
        </authorList>
    </citation>
    <scope>NUCLEOTIDE SEQUENCE [LARGE SCALE GENOMIC DNA]</scope>
    <source>
        <strain evidence="2 3">NPDC046851</strain>
    </source>
</reference>
<keyword evidence="3" id="KW-1185">Reference proteome</keyword>